<keyword evidence="2" id="KW-0812">Transmembrane</keyword>
<dbReference type="AlphaFoldDB" id="A0A1H6DFT1"/>
<feature type="transmembrane region" description="Helical" evidence="2">
    <location>
        <begin position="37"/>
        <end position="55"/>
    </location>
</feature>
<reference evidence="3" key="1">
    <citation type="submission" date="2016-10" db="EMBL/GenBank/DDBJ databases">
        <authorList>
            <person name="de Groot N.N."/>
        </authorList>
    </citation>
    <scope>NUCLEOTIDE SEQUENCE [LARGE SCALE GENOMIC DNA]</scope>
    <source>
        <strain evidence="3">ATCC 20501</strain>
    </source>
</reference>
<dbReference type="PANTHER" id="PTHR38441">
    <property type="entry name" value="INTEGRAL MEMBRANE PROTEIN-RELATED"/>
    <property type="match status" value="1"/>
</dbReference>
<keyword evidence="2" id="KW-1133">Transmembrane helix</keyword>
<gene>
    <name evidence="3" type="ORF">SAMN02982929_04406</name>
    <name evidence="4" type="ORF">SAMN05216506_103385</name>
</gene>
<keyword evidence="5" id="KW-1185">Reference proteome</keyword>
<keyword evidence="2" id="KW-0472">Membrane</keyword>
<dbReference type="Pfam" id="PF04341">
    <property type="entry name" value="DUF485"/>
    <property type="match status" value="1"/>
</dbReference>
<dbReference type="Proteomes" id="UP000199690">
    <property type="component" value="Unassembled WGS sequence"/>
</dbReference>
<feature type="region of interest" description="Disordered" evidence="1">
    <location>
        <begin position="110"/>
        <end position="201"/>
    </location>
</feature>
<organism evidence="3 6">
    <name type="scientific">Saccharopolyspora kobensis</name>
    <dbReference type="NCBI Taxonomy" id="146035"/>
    <lineage>
        <taxon>Bacteria</taxon>
        <taxon>Bacillati</taxon>
        <taxon>Actinomycetota</taxon>
        <taxon>Actinomycetes</taxon>
        <taxon>Pseudonocardiales</taxon>
        <taxon>Pseudonocardiaceae</taxon>
        <taxon>Saccharopolyspora</taxon>
    </lineage>
</organism>
<accession>A0A1H6DFT1</accession>
<proteinExistence type="predicted"/>
<dbReference type="EMBL" id="FNVB01000006">
    <property type="protein sequence ID" value="SEG84307.1"/>
    <property type="molecule type" value="Genomic_DNA"/>
</dbReference>
<evidence type="ECO:0000256" key="1">
    <source>
        <dbReference type="SAM" id="MobiDB-lite"/>
    </source>
</evidence>
<evidence type="ECO:0000313" key="3">
    <source>
        <dbReference type="EMBL" id="SEG84307.1"/>
    </source>
</evidence>
<accession>A0A1I1R354</accession>
<evidence type="ECO:0000313" key="5">
    <source>
        <dbReference type="Proteomes" id="UP000199690"/>
    </source>
</evidence>
<feature type="compositionally biased region" description="Basic and acidic residues" evidence="1">
    <location>
        <begin position="121"/>
        <end position="201"/>
    </location>
</feature>
<dbReference type="EMBL" id="FOME01000003">
    <property type="protein sequence ID" value="SFD28814.1"/>
    <property type="molecule type" value="Genomic_DNA"/>
</dbReference>
<dbReference type="Proteomes" id="UP000236729">
    <property type="component" value="Unassembled WGS sequence"/>
</dbReference>
<reference evidence="5 6" key="2">
    <citation type="submission" date="2016-10" db="EMBL/GenBank/DDBJ databases">
        <authorList>
            <person name="Varghese N."/>
            <person name="Submissions S."/>
        </authorList>
    </citation>
    <scope>NUCLEOTIDE SEQUENCE [LARGE SCALE GENOMIC DNA]</scope>
    <source>
        <strain evidence="6">ATCC 20501</strain>
        <strain evidence="4 5">CGMCC 4.3529</strain>
    </source>
</reference>
<dbReference type="InterPro" id="IPR007436">
    <property type="entry name" value="DUF485"/>
</dbReference>
<evidence type="ECO:0000313" key="4">
    <source>
        <dbReference type="EMBL" id="SFD28814.1"/>
    </source>
</evidence>
<name>A0A1H6DFT1_9PSEU</name>
<sequence length="201" mass="21202">MSTTDQVGSGSGIDAETWAAAQSSPEFTALRRKLRNFVFPVSALFLAWYLVYVLLADYAHGFMSIKLVGNINVGLVLGLLQFVSTFAITTWYVRYANRNLDPVAEEIRESLEGGAAPASSEKGDADKGDAPVEDTEKSDAPTGDAKKDDAPAEDAEKGDAPADEAEKGDAPTADAEKGDAPADDAEKGEPAADDTEGGREK</sequence>
<evidence type="ECO:0000313" key="6">
    <source>
        <dbReference type="Proteomes" id="UP000236729"/>
    </source>
</evidence>
<feature type="transmembrane region" description="Helical" evidence="2">
    <location>
        <begin position="75"/>
        <end position="93"/>
    </location>
</feature>
<protein>
    <submittedName>
        <fullName evidence="3">Uncharacterized membrane protein, DUF485 family</fullName>
    </submittedName>
</protein>
<evidence type="ECO:0000256" key="2">
    <source>
        <dbReference type="SAM" id="Phobius"/>
    </source>
</evidence>
<dbReference type="PANTHER" id="PTHR38441:SF1">
    <property type="entry name" value="MEMBRANE PROTEIN"/>
    <property type="match status" value="1"/>
</dbReference>